<evidence type="ECO:0000313" key="2">
    <source>
        <dbReference type="EMBL" id="MBS0027557.1"/>
    </source>
</evidence>
<dbReference type="PANTHER" id="PTHR11731">
    <property type="entry name" value="PROTEASE FAMILY S9B,C DIPEPTIDYL-PEPTIDASE IV-RELATED"/>
    <property type="match status" value="1"/>
</dbReference>
<evidence type="ECO:0000313" key="3">
    <source>
        <dbReference type="Proteomes" id="UP000676386"/>
    </source>
</evidence>
<proteinExistence type="predicted"/>
<organism evidence="2 3">
    <name type="scientific">Chitinophaga hostae</name>
    <dbReference type="NCBI Taxonomy" id="2831022"/>
    <lineage>
        <taxon>Bacteria</taxon>
        <taxon>Pseudomonadati</taxon>
        <taxon>Bacteroidota</taxon>
        <taxon>Chitinophagia</taxon>
        <taxon>Chitinophagales</taxon>
        <taxon>Chitinophagaceae</taxon>
        <taxon>Chitinophaga</taxon>
    </lineage>
</organism>
<dbReference type="EMBL" id="JAGTXB010000003">
    <property type="protein sequence ID" value="MBS0027557.1"/>
    <property type="molecule type" value="Genomic_DNA"/>
</dbReference>
<dbReference type="Pfam" id="PF00326">
    <property type="entry name" value="Peptidase_S9"/>
    <property type="match status" value="1"/>
</dbReference>
<dbReference type="PANTHER" id="PTHR11731:SF193">
    <property type="entry name" value="DIPEPTIDYL PEPTIDASE 9"/>
    <property type="match status" value="1"/>
</dbReference>
<dbReference type="Proteomes" id="UP000676386">
    <property type="component" value="Unassembled WGS sequence"/>
</dbReference>
<protein>
    <submittedName>
        <fullName evidence="2">S9 family peptidase</fullName>
    </submittedName>
</protein>
<name>A0ABS5IZ10_9BACT</name>
<dbReference type="Gene3D" id="2.120.10.30">
    <property type="entry name" value="TolB, C-terminal domain"/>
    <property type="match status" value="1"/>
</dbReference>
<dbReference type="Gene3D" id="3.40.50.1820">
    <property type="entry name" value="alpha/beta hydrolase"/>
    <property type="match status" value="1"/>
</dbReference>
<dbReference type="InterPro" id="IPR050278">
    <property type="entry name" value="Serine_Prot_S9B/DPPIV"/>
</dbReference>
<dbReference type="SUPFAM" id="SSF82171">
    <property type="entry name" value="DPP6 N-terminal domain-like"/>
    <property type="match status" value="1"/>
</dbReference>
<dbReference type="RefSeq" id="WP_211972647.1">
    <property type="nucleotide sequence ID" value="NZ_CBFHAM010000033.1"/>
</dbReference>
<feature type="domain" description="Peptidase S9 prolyl oligopeptidase catalytic" evidence="1">
    <location>
        <begin position="688"/>
        <end position="859"/>
    </location>
</feature>
<comment type="caution">
    <text evidence="2">The sequence shown here is derived from an EMBL/GenBank/DDBJ whole genome shotgun (WGS) entry which is preliminary data.</text>
</comment>
<reference evidence="2 3" key="1">
    <citation type="submission" date="2021-04" db="EMBL/GenBank/DDBJ databases">
        <title>Chitinophaga sp. nov., isolated from the rhizosphere soil.</title>
        <authorList>
            <person name="He S."/>
        </authorList>
    </citation>
    <scope>NUCLEOTIDE SEQUENCE [LARGE SCALE GENOMIC DNA]</scope>
    <source>
        <strain evidence="2 3">2R12</strain>
    </source>
</reference>
<accession>A0ABS5IZ10</accession>
<keyword evidence="3" id="KW-1185">Reference proteome</keyword>
<sequence>MNRVCYLIFVCCFFSVSYGQQSLDDSISMHVTEQNKPLIDTSIYDNWASATLAKISSCGRYCCYTIEVGNSKIHTLILQAISERWKIQSTLKGWYSFTDNGTQVVWVNSNDSLCICALGRDEMFYVPNVLSFSLSDNYITYQLTTDPDRYIVRNLATRKIDDNLSMSRWFMSIGNSKMLILKQTESGEQTLWLFSGRGNRSILWRGKGVRMPIQDNEHHQIVFTTDSTGSDLWYFKYGMSKVDHFRISLENGARLSGSGYFSKDGKQVFVDVLECDSVGYQPGQPIVNIWNYTDNELLSQQQKRPIVNNYITILNIPMRRLWRLTEKRDWVYLPRSNDTVVLIRHQEIVVPGDEVGWNVKGKYSWFLTSVNDGSRVRLTNLDKENEVMPEISPTGKFVLYLSKSDRQYYVYQTNTHEVRCISRGPDEDWMKDINKGSYGRSIVGWETDDRAVLVCGQRDIWRIDPLAKVAPVNLTNGYGQKHNIVFFPGLEQYSHRPIRRDELLILSAFNLETKYNGFYKVLSDGKADPDSLTMGPYIYNVTDNPTIPQGANYSPIKARDAEVYIVRRMSAGDSPNFFSTTDFKSFSEISYVHPERGFNWYTSELHSWMSFDKRKIQGILYKPENFDSTKRYPVIFYYYEKKSDALNAYIVPRALDGGCAINIPYYASNGYLVFCPDIYYEVGNPMQGAYDAVISAAEYVANFPYVDRRKIGAQGCSWGAIQTNFLVTHSNIFAAACSASGIGNWISSYGSINGSGGSMQGMYERGQMRMGRTPWEIQTAYIRSSAIFSADKLTTPLLLMHTASDDICSFYNIIEFFTSLRRLGKHSWMLVYGGNHSLWGRDEDDFSVRMKEFFDYYLKGKKLPGWMVETKTRY</sequence>
<dbReference type="InterPro" id="IPR029058">
    <property type="entry name" value="AB_hydrolase_fold"/>
</dbReference>
<dbReference type="SUPFAM" id="SSF53474">
    <property type="entry name" value="alpha/beta-Hydrolases"/>
    <property type="match status" value="1"/>
</dbReference>
<dbReference type="InterPro" id="IPR011042">
    <property type="entry name" value="6-blade_b-propeller_TolB-like"/>
</dbReference>
<evidence type="ECO:0000259" key="1">
    <source>
        <dbReference type="Pfam" id="PF00326"/>
    </source>
</evidence>
<dbReference type="InterPro" id="IPR001375">
    <property type="entry name" value="Peptidase_S9_cat"/>
</dbReference>
<gene>
    <name evidence="2" type="ORF">KE626_09585</name>
</gene>